<evidence type="ECO:0000256" key="5">
    <source>
        <dbReference type="ARBA" id="ARBA00007383"/>
    </source>
</evidence>
<comment type="catalytic activity">
    <reaction evidence="1 12 13">
        <text>Endonucleolytic cleavage to 5'-phosphomonoester.</text>
        <dbReference type="EC" id="3.1.26.4"/>
    </reaction>
</comment>
<feature type="binding site" evidence="12">
    <location>
        <position position="26"/>
    </location>
    <ligand>
        <name>a divalent metal cation</name>
        <dbReference type="ChEBI" id="CHEBI:60240"/>
    </ligand>
</feature>
<evidence type="ECO:0000256" key="8">
    <source>
        <dbReference type="ARBA" id="ARBA00022723"/>
    </source>
</evidence>
<dbReference type="GO" id="GO:0032299">
    <property type="term" value="C:ribonuclease H2 complex"/>
    <property type="evidence" value="ECO:0007669"/>
    <property type="project" value="TreeGrafter"/>
</dbReference>
<dbReference type="GO" id="GO:0004523">
    <property type="term" value="F:RNA-DNA hybrid ribonuclease activity"/>
    <property type="evidence" value="ECO:0007669"/>
    <property type="project" value="UniProtKB-UniRule"/>
</dbReference>
<evidence type="ECO:0000256" key="2">
    <source>
        <dbReference type="ARBA" id="ARBA00001946"/>
    </source>
</evidence>
<evidence type="ECO:0000256" key="9">
    <source>
        <dbReference type="ARBA" id="ARBA00022759"/>
    </source>
</evidence>
<dbReference type="InterPro" id="IPR024567">
    <property type="entry name" value="RNase_HII/HIII_dom"/>
</dbReference>
<dbReference type="RefSeq" id="WP_132690689.1">
    <property type="nucleotide sequence ID" value="NZ_SKBU01000015.1"/>
</dbReference>
<dbReference type="InterPro" id="IPR012337">
    <property type="entry name" value="RNaseH-like_sf"/>
</dbReference>
<gene>
    <name evidence="15" type="ORF">E0L93_07860</name>
</gene>
<dbReference type="PANTHER" id="PTHR10954">
    <property type="entry name" value="RIBONUCLEASE H2 SUBUNIT A"/>
    <property type="match status" value="1"/>
</dbReference>
<evidence type="ECO:0000256" key="11">
    <source>
        <dbReference type="ARBA" id="ARBA00023211"/>
    </source>
</evidence>
<keyword evidence="8 12" id="KW-0479">Metal-binding</keyword>
<dbReference type="GO" id="GO:0006298">
    <property type="term" value="P:mismatch repair"/>
    <property type="evidence" value="ECO:0007669"/>
    <property type="project" value="TreeGrafter"/>
</dbReference>
<comment type="function">
    <text evidence="3 13">Endonuclease that specifically degrades the RNA of RNA-DNA hybrids.</text>
</comment>
<dbReference type="EMBL" id="SKBU01000015">
    <property type="protein sequence ID" value="TCJ16645.1"/>
    <property type="molecule type" value="Genomic_DNA"/>
</dbReference>
<dbReference type="SUPFAM" id="SSF53098">
    <property type="entry name" value="Ribonuclease H-like"/>
    <property type="match status" value="1"/>
</dbReference>
<dbReference type="PROSITE" id="PS51975">
    <property type="entry name" value="RNASE_H_2"/>
    <property type="match status" value="1"/>
</dbReference>
<evidence type="ECO:0000256" key="10">
    <source>
        <dbReference type="ARBA" id="ARBA00022801"/>
    </source>
</evidence>
<dbReference type="PANTHER" id="PTHR10954:SF18">
    <property type="entry name" value="RIBONUCLEASE HII"/>
    <property type="match status" value="1"/>
</dbReference>
<reference evidence="15 16" key="1">
    <citation type="submission" date="2019-03" db="EMBL/GenBank/DDBJ databases">
        <title>Whole genome sequence of a novel Rubrobacter taiwanensis strain, isolated from Yellowstone National Park.</title>
        <authorList>
            <person name="Freed S."/>
            <person name="Ramaley R.F."/>
            <person name="Kyndt J.A."/>
        </authorList>
    </citation>
    <scope>NUCLEOTIDE SEQUENCE [LARGE SCALE GENOMIC DNA]</scope>
    <source>
        <strain evidence="15 16">Yellowstone</strain>
    </source>
</reference>
<dbReference type="GO" id="GO:0046872">
    <property type="term" value="F:metal ion binding"/>
    <property type="evidence" value="ECO:0007669"/>
    <property type="project" value="UniProtKB-KW"/>
</dbReference>
<name>A0A4R1BH89_9ACTN</name>
<evidence type="ECO:0000313" key="16">
    <source>
        <dbReference type="Proteomes" id="UP000295244"/>
    </source>
</evidence>
<dbReference type="InterPro" id="IPR022898">
    <property type="entry name" value="RNase_HII"/>
</dbReference>
<evidence type="ECO:0000256" key="3">
    <source>
        <dbReference type="ARBA" id="ARBA00004065"/>
    </source>
</evidence>
<keyword evidence="11" id="KW-0464">Manganese</keyword>
<organism evidence="15 16">
    <name type="scientific">Rubrobacter taiwanensis</name>
    <dbReference type="NCBI Taxonomy" id="185139"/>
    <lineage>
        <taxon>Bacteria</taxon>
        <taxon>Bacillati</taxon>
        <taxon>Actinomycetota</taxon>
        <taxon>Rubrobacteria</taxon>
        <taxon>Rubrobacterales</taxon>
        <taxon>Rubrobacteraceae</taxon>
        <taxon>Rubrobacter</taxon>
    </lineage>
</organism>
<comment type="similarity">
    <text evidence="5 13">Belongs to the RNase HII family.</text>
</comment>
<dbReference type="GO" id="GO:0043137">
    <property type="term" value="P:DNA replication, removal of RNA primer"/>
    <property type="evidence" value="ECO:0007669"/>
    <property type="project" value="TreeGrafter"/>
</dbReference>
<dbReference type="AlphaFoldDB" id="A0A4R1BH89"/>
<dbReference type="Proteomes" id="UP000295244">
    <property type="component" value="Unassembled WGS sequence"/>
</dbReference>
<keyword evidence="7 12" id="KW-0540">Nuclease</keyword>
<feature type="domain" description="RNase H type-2" evidence="14">
    <location>
        <begin position="20"/>
        <end position="199"/>
    </location>
</feature>
<dbReference type="CDD" id="cd07182">
    <property type="entry name" value="RNase_HII_bacteria_HII_like"/>
    <property type="match status" value="1"/>
</dbReference>
<dbReference type="GO" id="GO:0005737">
    <property type="term" value="C:cytoplasm"/>
    <property type="evidence" value="ECO:0007669"/>
    <property type="project" value="UniProtKB-SubCell"/>
</dbReference>
<comment type="caution">
    <text evidence="15">The sequence shown here is derived from an EMBL/GenBank/DDBJ whole genome shotgun (WGS) entry which is preliminary data.</text>
</comment>
<feature type="binding site" evidence="12">
    <location>
        <position position="117"/>
    </location>
    <ligand>
        <name>a divalent metal cation</name>
        <dbReference type="ChEBI" id="CHEBI:60240"/>
    </ligand>
</feature>
<comment type="subcellular location">
    <subcellularLocation>
        <location evidence="4">Cytoplasm</location>
    </subcellularLocation>
</comment>
<keyword evidence="6" id="KW-0963">Cytoplasm</keyword>
<sequence length="199" mass="20940">MGGPACLYAFDAAWSSGRGGPLCGADEAGRGAWAGPLVAAAVVLGEREIPLLNDSKRLSRERREEVFRGVLGRAAAVSAVLLPAWWVDRHGLGAANRTALERAISALRSHAGCFLADGRLRLGDGIVALPRADGESAAVAAASVVAKVLRDRAMRALGERYPGYGFGRHAGYGTPEHRRALCELGPCRVHRLSYAGVES</sequence>
<evidence type="ECO:0000256" key="12">
    <source>
        <dbReference type="PROSITE-ProRule" id="PRU01319"/>
    </source>
</evidence>
<evidence type="ECO:0000256" key="7">
    <source>
        <dbReference type="ARBA" id="ARBA00022722"/>
    </source>
</evidence>
<accession>A0A4R1BH89</accession>
<dbReference type="OrthoDB" id="9803420at2"/>
<dbReference type="EC" id="3.1.26.4" evidence="13"/>
<evidence type="ECO:0000256" key="4">
    <source>
        <dbReference type="ARBA" id="ARBA00004496"/>
    </source>
</evidence>
<dbReference type="InterPro" id="IPR001352">
    <property type="entry name" value="RNase_HII/HIII"/>
</dbReference>
<feature type="binding site" evidence="12">
    <location>
        <position position="27"/>
    </location>
    <ligand>
        <name>a divalent metal cation</name>
        <dbReference type="ChEBI" id="CHEBI:60240"/>
    </ligand>
</feature>
<dbReference type="NCBIfam" id="NF000595">
    <property type="entry name" value="PRK00015.1-3"/>
    <property type="match status" value="1"/>
</dbReference>
<evidence type="ECO:0000256" key="1">
    <source>
        <dbReference type="ARBA" id="ARBA00000077"/>
    </source>
</evidence>
<keyword evidence="10 12" id="KW-0378">Hydrolase</keyword>
<evidence type="ECO:0000259" key="14">
    <source>
        <dbReference type="PROSITE" id="PS51975"/>
    </source>
</evidence>
<comment type="cofactor">
    <cofactor evidence="12">
        <name>Mn(2+)</name>
        <dbReference type="ChEBI" id="CHEBI:29035"/>
    </cofactor>
    <cofactor evidence="12">
        <name>Mg(2+)</name>
        <dbReference type="ChEBI" id="CHEBI:18420"/>
    </cofactor>
    <text evidence="12">Manganese or magnesium. Binds 1 divalent metal ion per monomer in the absence of substrate. May bind a second metal ion after substrate binding.</text>
</comment>
<evidence type="ECO:0000313" key="15">
    <source>
        <dbReference type="EMBL" id="TCJ16645.1"/>
    </source>
</evidence>
<dbReference type="Pfam" id="PF01351">
    <property type="entry name" value="RNase_HII"/>
    <property type="match status" value="1"/>
</dbReference>
<protein>
    <recommendedName>
        <fullName evidence="13">Ribonuclease</fullName>
        <ecNumber evidence="13">3.1.26.4</ecNumber>
    </recommendedName>
</protein>
<keyword evidence="16" id="KW-1185">Reference proteome</keyword>
<dbReference type="GO" id="GO:0003723">
    <property type="term" value="F:RNA binding"/>
    <property type="evidence" value="ECO:0007669"/>
    <property type="project" value="UniProtKB-UniRule"/>
</dbReference>
<comment type="cofactor">
    <cofactor evidence="2">
        <name>Mg(2+)</name>
        <dbReference type="ChEBI" id="CHEBI:18420"/>
    </cofactor>
</comment>
<evidence type="ECO:0000256" key="13">
    <source>
        <dbReference type="RuleBase" id="RU003515"/>
    </source>
</evidence>
<evidence type="ECO:0000256" key="6">
    <source>
        <dbReference type="ARBA" id="ARBA00022490"/>
    </source>
</evidence>
<dbReference type="InterPro" id="IPR036397">
    <property type="entry name" value="RNaseH_sf"/>
</dbReference>
<dbReference type="Gene3D" id="3.30.420.10">
    <property type="entry name" value="Ribonuclease H-like superfamily/Ribonuclease H"/>
    <property type="match status" value="1"/>
</dbReference>
<proteinExistence type="inferred from homology"/>
<keyword evidence="9 12" id="KW-0255">Endonuclease</keyword>